<dbReference type="AlphaFoldDB" id="A0A7C9IMP5"/>
<feature type="signal peptide" evidence="1">
    <location>
        <begin position="1"/>
        <end position="24"/>
    </location>
</feature>
<comment type="caution">
    <text evidence="2">The sequence shown here is derived from an EMBL/GenBank/DDBJ whole genome shotgun (WGS) entry which is preliminary data.</text>
</comment>
<evidence type="ECO:0008006" key="4">
    <source>
        <dbReference type="Google" id="ProtNLM"/>
    </source>
</evidence>
<feature type="chain" id="PRO_5028824738" description="Acid stress chaperone HdeB" evidence="1">
    <location>
        <begin position="25"/>
        <end position="110"/>
    </location>
</feature>
<evidence type="ECO:0000313" key="3">
    <source>
        <dbReference type="Proteomes" id="UP000482487"/>
    </source>
</evidence>
<protein>
    <recommendedName>
        <fullName evidence="4">Acid stress chaperone HdeB</fullName>
    </recommendedName>
</protein>
<dbReference type="RefSeq" id="WP_160961223.1">
    <property type="nucleotide sequence ID" value="NZ_WVUD01000019.1"/>
</dbReference>
<sequence>MKGLVCRLLCACLLIAAMAVPALAKKSQQPQNINFGAITCKEFVVEMADSDEESVAFILMWLDGYLSGVSGDTTLNWKTLEGFSGALMEACAKKPGKKVLEVAKEVGINN</sequence>
<evidence type="ECO:0000256" key="1">
    <source>
        <dbReference type="SAM" id="SignalP"/>
    </source>
</evidence>
<gene>
    <name evidence="2" type="ORF">GTA51_11470</name>
</gene>
<keyword evidence="3" id="KW-1185">Reference proteome</keyword>
<organism evidence="2 3">
    <name type="scientific">Solidesulfovibrio aerotolerans</name>
    <dbReference type="NCBI Taxonomy" id="295255"/>
    <lineage>
        <taxon>Bacteria</taxon>
        <taxon>Pseudomonadati</taxon>
        <taxon>Thermodesulfobacteriota</taxon>
        <taxon>Desulfovibrionia</taxon>
        <taxon>Desulfovibrionales</taxon>
        <taxon>Desulfovibrionaceae</taxon>
        <taxon>Solidesulfovibrio</taxon>
    </lineage>
</organism>
<evidence type="ECO:0000313" key="2">
    <source>
        <dbReference type="EMBL" id="MYL83746.1"/>
    </source>
</evidence>
<dbReference type="InterPro" id="IPR010486">
    <property type="entry name" value="HNS-dep_expression_A/B"/>
</dbReference>
<dbReference type="EMBL" id="WVUD01000019">
    <property type="protein sequence ID" value="MYL83746.1"/>
    <property type="molecule type" value="Genomic_DNA"/>
</dbReference>
<proteinExistence type="predicted"/>
<keyword evidence="1" id="KW-0732">Signal</keyword>
<dbReference type="Proteomes" id="UP000482487">
    <property type="component" value="Unassembled WGS sequence"/>
</dbReference>
<reference evidence="2 3" key="1">
    <citation type="submission" date="2020-01" db="EMBL/GenBank/DDBJ databases">
        <title>Genome sequence of Desulfovibrio aerotolerans DSM 16695(T).</title>
        <authorList>
            <person name="Karnachuk O."/>
            <person name="Avakyan M."/>
            <person name="Mardanov A."/>
            <person name="Kadnikov V."/>
            <person name="Ravin N."/>
        </authorList>
    </citation>
    <scope>NUCLEOTIDE SEQUENCE [LARGE SCALE GENOMIC DNA]</scope>
    <source>
        <strain evidence="2 3">DSM 16695</strain>
    </source>
</reference>
<name>A0A7C9IMP5_9BACT</name>
<dbReference type="Pfam" id="PF06411">
    <property type="entry name" value="HdeA"/>
    <property type="match status" value="1"/>
</dbReference>
<accession>A0A7C9IMP5</accession>
<dbReference type="OrthoDB" id="5459282at2"/>